<dbReference type="PANTHER" id="PTHR30055">
    <property type="entry name" value="HTH-TYPE TRANSCRIPTIONAL REGULATOR RUTR"/>
    <property type="match status" value="1"/>
</dbReference>
<dbReference type="PANTHER" id="PTHR30055:SF234">
    <property type="entry name" value="HTH-TYPE TRANSCRIPTIONAL REGULATOR BETI"/>
    <property type="match status" value="1"/>
</dbReference>
<dbReference type="Pfam" id="PF00440">
    <property type="entry name" value="TetR_N"/>
    <property type="match status" value="1"/>
</dbReference>
<keyword evidence="1" id="KW-0805">Transcription regulation</keyword>
<evidence type="ECO:0000256" key="2">
    <source>
        <dbReference type="ARBA" id="ARBA00023125"/>
    </source>
</evidence>
<keyword evidence="7" id="KW-1185">Reference proteome</keyword>
<protein>
    <submittedName>
        <fullName evidence="6">TetR family transcriptional regulator</fullName>
    </submittedName>
</protein>
<dbReference type="Gene3D" id="1.10.357.10">
    <property type="entry name" value="Tetracycline Repressor, domain 2"/>
    <property type="match status" value="1"/>
</dbReference>
<dbReference type="InterPro" id="IPR009057">
    <property type="entry name" value="Homeodomain-like_sf"/>
</dbReference>
<dbReference type="InterPro" id="IPR001647">
    <property type="entry name" value="HTH_TetR"/>
</dbReference>
<organism evidence="6 7">
    <name type="scientific">Planobispora siamensis</name>
    <dbReference type="NCBI Taxonomy" id="936338"/>
    <lineage>
        <taxon>Bacteria</taxon>
        <taxon>Bacillati</taxon>
        <taxon>Actinomycetota</taxon>
        <taxon>Actinomycetes</taxon>
        <taxon>Streptosporangiales</taxon>
        <taxon>Streptosporangiaceae</taxon>
        <taxon>Planobispora</taxon>
    </lineage>
</organism>
<sequence>MTNRPLRADARRNRERILETAYTVFAAEGLTVPIDEVARRAGVGAGTVYRHFPTKEALLEAIVLTRVERLIAHAAHLLETAEADRAFFDFLTHMIDEGVANRALADGLAGIGVDAETAAGGAEHTLQDVFAALLHRAQRAGAVRRDVEAADVKALVVGCVAMRRQRPSKHLTAIVLDGLRPGAADTQLPRTPA</sequence>
<dbReference type="GO" id="GO:0003700">
    <property type="term" value="F:DNA-binding transcription factor activity"/>
    <property type="evidence" value="ECO:0007669"/>
    <property type="project" value="TreeGrafter"/>
</dbReference>
<evidence type="ECO:0000313" key="7">
    <source>
        <dbReference type="Proteomes" id="UP000619788"/>
    </source>
</evidence>
<keyword evidence="3" id="KW-0804">Transcription</keyword>
<evidence type="ECO:0000313" key="6">
    <source>
        <dbReference type="EMBL" id="GIH97088.1"/>
    </source>
</evidence>
<dbReference type="SUPFAM" id="SSF46689">
    <property type="entry name" value="Homeodomain-like"/>
    <property type="match status" value="1"/>
</dbReference>
<dbReference type="InterPro" id="IPR036271">
    <property type="entry name" value="Tet_transcr_reg_TetR-rel_C_sf"/>
</dbReference>
<dbReference type="PROSITE" id="PS50977">
    <property type="entry name" value="HTH_TETR_2"/>
    <property type="match status" value="1"/>
</dbReference>
<evidence type="ECO:0000256" key="3">
    <source>
        <dbReference type="ARBA" id="ARBA00023163"/>
    </source>
</evidence>
<proteinExistence type="predicted"/>
<keyword evidence="2 4" id="KW-0238">DNA-binding</keyword>
<feature type="DNA-binding region" description="H-T-H motif" evidence="4">
    <location>
        <begin position="33"/>
        <end position="52"/>
    </location>
</feature>
<evidence type="ECO:0000259" key="5">
    <source>
        <dbReference type="PROSITE" id="PS50977"/>
    </source>
</evidence>
<dbReference type="Pfam" id="PF21597">
    <property type="entry name" value="TetR_C_43"/>
    <property type="match status" value="1"/>
</dbReference>
<accession>A0A8J3SMB8</accession>
<gene>
    <name evidence="6" type="ORF">Psi01_77180</name>
</gene>
<evidence type="ECO:0000256" key="1">
    <source>
        <dbReference type="ARBA" id="ARBA00023015"/>
    </source>
</evidence>
<dbReference type="AlphaFoldDB" id="A0A8J3SMB8"/>
<dbReference type="InterPro" id="IPR050109">
    <property type="entry name" value="HTH-type_TetR-like_transc_reg"/>
</dbReference>
<name>A0A8J3SMB8_9ACTN</name>
<feature type="domain" description="HTH tetR-type" evidence="5">
    <location>
        <begin position="11"/>
        <end position="70"/>
    </location>
</feature>
<evidence type="ECO:0000256" key="4">
    <source>
        <dbReference type="PROSITE-ProRule" id="PRU00335"/>
    </source>
</evidence>
<dbReference type="EMBL" id="BOOJ01000076">
    <property type="protein sequence ID" value="GIH97088.1"/>
    <property type="molecule type" value="Genomic_DNA"/>
</dbReference>
<reference evidence="6 7" key="1">
    <citation type="submission" date="2021-01" db="EMBL/GenBank/DDBJ databases">
        <title>Whole genome shotgun sequence of Planobispora siamensis NBRC 107568.</title>
        <authorList>
            <person name="Komaki H."/>
            <person name="Tamura T."/>
        </authorList>
    </citation>
    <scope>NUCLEOTIDE SEQUENCE [LARGE SCALE GENOMIC DNA]</scope>
    <source>
        <strain evidence="6 7">NBRC 107568</strain>
    </source>
</reference>
<dbReference type="PRINTS" id="PR00455">
    <property type="entry name" value="HTHTETR"/>
</dbReference>
<dbReference type="SUPFAM" id="SSF48498">
    <property type="entry name" value="Tetracyclin repressor-like, C-terminal domain"/>
    <property type="match status" value="1"/>
</dbReference>
<dbReference type="GO" id="GO:0000976">
    <property type="term" value="F:transcription cis-regulatory region binding"/>
    <property type="evidence" value="ECO:0007669"/>
    <property type="project" value="TreeGrafter"/>
</dbReference>
<comment type="caution">
    <text evidence="6">The sequence shown here is derived from an EMBL/GenBank/DDBJ whole genome shotgun (WGS) entry which is preliminary data.</text>
</comment>
<dbReference type="RefSeq" id="WP_239128347.1">
    <property type="nucleotide sequence ID" value="NZ_BOOJ01000076.1"/>
</dbReference>
<dbReference type="Proteomes" id="UP000619788">
    <property type="component" value="Unassembled WGS sequence"/>
</dbReference>
<dbReference type="InterPro" id="IPR049445">
    <property type="entry name" value="TetR_SbtR-like_C"/>
</dbReference>